<dbReference type="GO" id="GO:0046982">
    <property type="term" value="F:protein heterodimerization activity"/>
    <property type="evidence" value="ECO:0007669"/>
    <property type="project" value="InterPro"/>
</dbReference>
<evidence type="ECO:0000256" key="7">
    <source>
        <dbReference type="SAM" id="MobiDB-lite"/>
    </source>
</evidence>
<dbReference type="PANTHER" id="PTHR46469:SF1">
    <property type="entry name" value="TRANSCRIPTION INITIATION FACTOR TFIID SUBUNIT 8"/>
    <property type="match status" value="1"/>
</dbReference>
<dbReference type="Proteomes" id="UP000027135">
    <property type="component" value="Unassembled WGS sequence"/>
</dbReference>
<comment type="subcellular location">
    <subcellularLocation>
        <location evidence="1">Nucleus</location>
    </subcellularLocation>
</comment>
<dbReference type="Pfam" id="PF10406">
    <property type="entry name" value="TAF8_C"/>
    <property type="match status" value="1"/>
</dbReference>
<dbReference type="SMART" id="SM00576">
    <property type="entry name" value="BTP"/>
    <property type="match status" value="1"/>
</dbReference>
<dbReference type="AlphaFoldDB" id="A0A067QYI5"/>
<dbReference type="OMA" id="SAHNYCE"/>
<dbReference type="InterPro" id="IPR006565">
    <property type="entry name" value="BTP"/>
</dbReference>
<evidence type="ECO:0000256" key="5">
    <source>
        <dbReference type="ARBA" id="ARBA00023163"/>
    </source>
</evidence>
<dbReference type="GO" id="GO:0003743">
    <property type="term" value="F:translation initiation factor activity"/>
    <property type="evidence" value="ECO:0007669"/>
    <property type="project" value="UniProtKB-KW"/>
</dbReference>
<dbReference type="InterPro" id="IPR009072">
    <property type="entry name" value="Histone-fold"/>
</dbReference>
<evidence type="ECO:0000313" key="9">
    <source>
        <dbReference type="EMBL" id="KDR15520.1"/>
    </source>
</evidence>
<dbReference type="InterPro" id="IPR037818">
    <property type="entry name" value="TAF8"/>
</dbReference>
<feature type="domain" description="Bromodomain associated" evidence="8">
    <location>
        <begin position="6"/>
        <end position="82"/>
    </location>
</feature>
<sequence length="281" mass="31135">MDGLSSNLRRRPLQVAVAGLLFEVGFDNAEKMAHETLIEMTQSIICQVGLSARSYCELSGRTEPVIGDVIIALVNMGLPLDSIETHAKRSGRTVLPAPVPSTQPKQLSILQAGVKQSHPSHIPIHLPQFPDPHAYIRTPTHKQPVTEYEAIREKSASQKRDTERALTRFVAKTSDTHSLFLTEDTIFPLVACKPHMPPYLKALLPSDQVFEFEDEFSIPSCPTRGGPGPSRKARSDAEGEDDENLEELKENTEEGKGGETDSIDNPYLRPVKQPRKKKPKT</sequence>
<gene>
    <name evidence="9" type="ORF">L798_10586</name>
</gene>
<evidence type="ECO:0000256" key="3">
    <source>
        <dbReference type="ARBA" id="ARBA00017307"/>
    </source>
</evidence>
<evidence type="ECO:0000259" key="8">
    <source>
        <dbReference type="SMART" id="SM00576"/>
    </source>
</evidence>
<dbReference type="InParanoid" id="A0A067QYI5"/>
<reference evidence="9 10" key="1">
    <citation type="journal article" date="2014" name="Nat. Commun.">
        <title>Molecular traces of alternative social organization in a termite genome.</title>
        <authorList>
            <person name="Terrapon N."/>
            <person name="Li C."/>
            <person name="Robertson H.M."/>
            <person name="Ji L."/>
            <person name="Meng X."/>
            <person name="Booth W."/>
            <person name="Chen Z."/>
            <person name="Childers C.P."/>
            <person name="Glastad K.M."/>
            <person name="Gokhale K."/>
            <person name="Gowin J."/>
            <person name="Gronenberg W."/>
            <person name="Hermansen R.A."/>
            <person name="Hu H."/>
            <person name="Hunt B.G."/>
            <person name="Huylmans A.K."/>
            <person name="Khalil S.M."/>
            <person name="Mitchell R.D."/>
            <person name="Munoz-Torres M.C."/>
            <person name="Mustard J.A."/>
            <person name="Pan H."/>
            <person name="Reese J.T."/>
            <person name="Scharf M.E."/>
            <person name="Sun F."/>
            <person name="Vogel H."/>
            <person name="Xiao J."/>
            <person name="Yang W."/>
            <person name="Yang Z."/>
            <person name="Yang Z."/>
            <person name="Zhou J."/>
            <person name="Zhu J."/>
            <person name="Brent C.S."/>
            <person name="Elsik C.G."/>
            <person name="Goodisman M.A."/>
            <person name="Liberles D.A."/>
            <person name="Roe R.M."/>
            <person name="Vargo E.L."/>
            <person name="Vilcinskas A."/>
            <person name="Wang J."/>
            <person name="Bornberg-Bauer E."/>
            <person name="Korb J."/>
            <person name="Zhang G."/>
            <person name="Liebig J."/>
        </authorList>
    </citation>
    <scope>NUCLEOTIDE SEQUENCE [LARGE SCALE GENOMIC DNA]</scope>
    <source>
        <tissue evidence="9">Whole organism</tissue>
    </source>
</reference>
<dbReference type="InterPro" id="IPR019473">
    <property type="entry name" value="TFIID_su8_C"/>
</dbReference>
<keyword evidence="9" id="KW-0396">Initiation factor</keyword>
<dbReference type="FunCoup" id="A0A067QYI5">
    <property type="interactions" value="1288"/>
</dbReference>
<evidence type="ECO:0000256" key="2">
    <source>
        <dbReference type="ARBA" id="ARBA00008767"/>
    </source>
</evidence>
<name>A0A067QYI5_ZOONE</name>
<keyword evidence="6" id="KW-0539">Nucleus</keyword>
<organism evidence="9 10">
    <name type="scientific">Zootermopsis nevadensis</name>
    <name type="common">Dampwood termite</name>
    <dbReference type="NCBI Taxonomy" id="136037"/>
    <lineage>
        <taxon>Eukaryota</taxon>
        <taxon>Metazoa</taxon>
        <taxon>Ecdysozoa</taxon>
        <taxon>Arthropoda</taxon>
        <taxon>Hexapoda</taxon>
        <taxon>Insecta</taxon>
        <taxon>Pterygota</taxon>
        <taxon>Neoptera</taxon>
        <taxon>Polyneoptera</taxon>
        <taxon>Dictyoptera</taxon>
        <taxon>Blattodea</taxon>
        <taxon>Blattoidea</taxon>
        <taxon>Termitoidae</taxon>
        <taxon>Termopsidae</taxon>
        <taxon>Zootermopsis</taxon>
    </lineage>
</organism>
<dbReference type="eggNOG" id="KOG4336">
    <property type="taxonomic scope" value="Eukaryota"/>
</dbReference>
<feature type="compositionally biased region" description="Basic and acidic residues" evidence="7">
    <location>
        <begin position="246"/>
        <end position="259"/>
    </location>
</feature>
<protein>
    <recommendedName>
        <fullName evidence="3">Transcription initiation factor TFIID subunit 8</fullName>
    </recommendedName>
</protein>
<dbReference type="CDD" id="cd22918">
    <property type="entry name" value="HFD_TAF8"/>
    <property type="match status" value="1"/>
</dbReference>
<dbReference type="CDD" id="cd08049">
    <property type="entry name" value="TAF8"/>
    <property type="match status" value="1"/>
</dbReference>
<evidence type="ECO:0000256" key="6">
    <source>
        <dbReference type="ARBA" id="ARBA00023242"/>
    </source>
</evidence>
<accession>A0A067QYI5</accession>
<proteinExistence type="inferred from homology"/>
<dbReference type="EMBL" id="KK852822">
    <property type="protein sequence ID" value="KDR15520.1"/>
    <property type="molecule type" value="Genomic_DNA"/>
</dbReference>
<dbReference type="PANTHER" id="PTHR46469">
    <property type="entry name" value="TRANSCRIPTION INITIATION FACTOR TFIID SUBUNIT 8"/>
    <property type="match status" value="1"/>
</dbReference>
<dbReference type="STRING" id="136037.A0A067QYI5"/>
<evidence type="ECO:0000256" key="1">
    <source>
        <dbReference type="ARBA" id="ARBA00004123"/>
    </source>
</evidence>
<keyword evidence="9" id="KW-0648">Protein biosynthesis</keyword>
<comment type="similarity">
    <text evidence="2">Belongs to the TAF8 family.</text>
</comment>
<evidence type="ECO:0000256" key="4">
    <source>
        <dbReference type="ARBA" id="ARBA00023015"/>
    </source>
</evidence>
<dbReference type="OrthoDB" id="2193813at2759"/>
<feature type="region of interest" description="Disordered" evidence="7">
    <location>
        <begin position="217"/>
        <end position="281"/>
    </location>
</feature>
<keyword evidence="4" id="KW-0805">Transcription regulation</keyword>
<dbReference type="GO" id="GO:0006367">
    <property type="term" value="P:transcription initiation at RNA polymerase II promoter"/>
    <property type="evidence" value="ECO:0007669"/>
    <property type="project" value="TreeGrafter"/>
</dbReference>
<dbReference type="Gene3D" id="1.10.20.10">
    <property type="entry name" value="Histone, subunit A"/>
    <property type="match status" value="1"/>
</dbReference>
<evidence type="ECO:0000313" key="10">
    <source>
        <dbReference type="Proteomes" id="UP000027135"/>
    </source>
</evidence>
<dbReference type="Pfam" id="PF07524">
    <property type="entry name" value="Bromo_TP"/>
    <property type="match status" value="1"/>
</dbReference>
<feature type="compositionally biased region" description="Basic residues" evidence="7">
    <location>
        <begin position="272"/>
        <end position="281"/>
    </location>
</feature>
<keyword evidence="10" id="KW-1185">Reference proteome</keyword>
<dbReference type="GO" id="GO:0005669">
    <property type="term" value="C:transcription factor TFIID complex"/>
    <property type="evidence" value="ECO:0007669"/>
    <property type="project" value="InterPro"/>
</dbReference>
<keyword evidence="5" id="KW-0804">Transcription</keyword>